<feature type="domain" description="PAC" evidence="10">
    <location>
        <begin position="217"/>
        <end position="270"/>
    </location>
</feature>
<dbReference type="InterPro" id="IPR035965">
    <property type="entry name" value="PAS-like_dom_sf"/>
</dbReference>
<evidence type="ECO:0000256" key="1">
    <source>
        <dbReference type="ARBA" id="ARBA00000085"/>
    </source>
</evidence>
<keyword evidence="7" id="KW-0472">Membrane</keyword>
<dbReference type="InterPro" id="IPR003661">
    <property type="entry name" value="HisK_dim/P_dom"/>
</dbReference>
<dbReference type="OrthoDB" id="9766459at2"/>
<dbReference type="SMART" id="SM00086">
    <property type="entry name" value="PAC"/>
    <property type="match status" value="4"/>
</dbReference>
<dbReference type="InterPro" id="IPR036890">
    <property type="entry name" value="HATPase_C_sf"/>
</dbReference>
<comment type="catalytic activity">
    <reaction evidence="1">
        <text>ATP + protein L-histidine = ADP + protein N-phospho-L-histidine.</text>
        <dbReference type="EC" id="2.7.13.3"/>
    </reaction>
</comment>
<dbReference type="SMART" id="SM00387">
    <property type="entry name" value="HATPase_c"/>
    <property type="match status" value="1"/>
</dbReference>
<dbReference type="Pfam" id="PF00989">
    <property type="entry name" value="PAS"/>
    <property type="match status" value="1"/>
</dbReference>
<keyword evidence="3" id="KW-0597">Phosphoprotein</keyword>
<evidence type="ECO:0000313" key="12">
    <source>
        <dbReference type="Proteomes" id="UP000199448"/>
    </source>
</evidence>
<sequence>MGNFSREKEGQELSAGELQAAALANSVREPVLIVDQDQKIIAANQNFNSLFGFEKDEVLGLSVYSLNDHAWHLSVLKELLEEELPQKKQVQDLEVVYDLEYFGKLTCLVNATLLETGGEVFSMLTFKPQIAGHSSISQELEYLKTVRDVLMKAPAIICSLKGPTHIFEIANKKYCELIGQVDILGKPIKEVLPEIEGQGFIDILDEVFRTGEIYIGHEKPVSLESENGQVTSFLDFVYQPLKNEKDEITGIFVHAVDVTEKVLARKKIEESESELRNIMDTAPVIIWISDENNQNVYLNRKWYEFTGQTKEESFGMGWVEAVHPEDKLEAESRFVQAIKERTSYENFYRLRTAVDEYRWMFNQGSPKWDREGNFCGMVGAVVDVHEEVTKGQLVRENEHRTRSIVEEATVATAIYTGLEMKIELANEAMINLWGKDRSVIGKTLRESLPELEGQPFFQLLHDVYTSGKTYYGKEDRVDLMIDGEMQTGYFNFTYKPLRNEQGEIYGILNMAMDVTEQRLARKKIEESERRYQEIIHSSPALIATFEGPDNIIKIANDAILEAWGKGKDVIGKPFFAVLPELVEQGFEDIIAHVYESGEPFSVHEMPVDLVRYGKKETLYYNFVYYPQRDINGKITGIVDIATEVTPQAILNQKIKESESHFRQMADLMPEKVINTDVEGRVLFFNQHWLGYTGLSSEELTEKGWTSTIHPEDIAAYQEQWERALKSGENLDMEIRLKDKEGEYKWHLSRAEAIKDKTGAIKMWISTNTDIHRLKEEEKRKEDFLKVVSHELKTPVTSIKGYIQLLLAMLKSAQDKKVSALPLQPSLERIDHQVGRLTRLISEMLDISRIEENKLEMQKEIFSINELVTETVQDIKYTNTQHKIEVTHYSHCLVNADKDRIGQVLINLVTNAIKYSPESQDVEITIQEKPAGKVRVSIIDHGIGIDKENHVKIFKRFFRISEEDEDTYSGFGIGLYLTNEIIERHGGVVEVISEKGKGSEFSFILDTATQKDTEE</sequence>
<evidence type="ECO:0000256" key="4">
    <source>
        <dbReference type="ARBA" id="ARBA00022679"/>
    </source>
</evidence>
<dbReference type="InterPro" id="IPR004358">
    <property type="entry name" value="Sig_transdc_His_kin-like_C"/>
</dbReference>
<dbReference type="GO" id="GO:0000155">
    <property type="term" value="F:phosphorelay sensor kinase activity"/>
    <property type="evidence" value="ECO:0007669"/>
    <property type="project" value="InterPro"/>
</dbReference>
<dbReference type="AlphaFoldDB" id="A0A1H5P603"/>
<dbReference type="PRINTS" id="PR00344">
    <property type="entry name" value="BCTRLSENSOR"/>
</dbReference>
<gene>
    <name evidence="11" type="ORF">SAMN04488034_10934</name>
</gene>
<dbReference type="CDD" id="cd00130">
    <property type="entry name" value="PAS"/>
    <property type="match status" value="3"/>
</dbReference>
<dbReference type="Proteomes" id="UP000199448">
    <property type="component" value="Unassembled WGS sequence"/>
</dbReference>
<dbReference type="InterPro" id="IPR001610">
    <property type="entry name" value="PAC"/>
</dbReference>
<evidence type="ECO:0000256" key="2">
    <source>
        <dbReference type="ARBA" id="ARBA00012438"/>
    </source>
</evidence>
<dbReference type="InterPro" id="IPR013767">
    <property type="entry name" value="PAS_fold"/>
</dbReference>
<dbReference type="InterPro" id="IPR013655">
    <property type="entry name" value="PAS_fold_3"/>
</dbReference>
<reference evidence="11 12" key="1">
    <citation type="submission" date="2016-10" db="EMBL/GenBank/DDBJ databases">
        <authorList>
            <person name="de Groot N.N."/>
        </authorList>
    </citation>
    <scope>NUCLEOTIDE SEQUENCE [LARGE SCALE GENOMIC DNA]</scope>
    <source>
        <strain evidence="11 12">DSM 23553</strain>
    </source>
</reference>
<dbReference type="RefSeq" id="WP_093114081.1">
    <property type="nucleotide sequence ID" value="NZ_FNGG01000009.1"/>
</dbReference>
<dbReference type="InterPro" id="IPR003594">
    <property type="entry name" value="HATPase_dom"/>
</dbReference>
<name>A0A1H5P603_9FLAO</name>
<dbReference type="PROSITE" id="PS50112">
    <property type="entry name" value="PAS"/>
    <property type="match status" value="3"/>
</dbReference>
<dbReference type="GO" id="GO:0006355">
    <property type="term" value="P:regulation of DNA-templated transcription"/>
    <property type="evidence" value="ECO:0007669"/>
    <property type="project" value="InterPro"/>
</dbReference>
<accession>A0A1H5P603</accession>
<keyword evidence="4" id="KW-0808">Transferase</keyword>
<dbReference type="CDD" id="cd00082">
    <property type="entry name" value="HisKA"/>
    <property type="match status" value="1"/>
</dbReference>
<dbReference type="Pfam" id="PF08447">
    <property type="entry name" value="PAS_3"/>
    <property type="match status" value="2"/>
</dbReference>
<protein>
    <recommendedName>
        <fullName evidence="2">histidine kinase</fullName>
        <ecNumber evidence="2">2.7.13.3</ecNumber>
    </recommendedName>
</protein>
<dbReference type="Pfam" id="PF00512">
    <property type="entry name" value="HisKA"/>
    <property type="match status" value="1"/>
</dbReference>
<keyword evidence="6" id="KW-0902">Two-component regulatory system</keyword>
<evidence type="ECO:0000256" key="7">
    <source>
        <dbReference type="ARBA" id="ARBA00023136"/>
    </source>
</evidence>
<dbReference type="SMART" id="SM00388">
    <property type="entry name" value="HisKA"/>
    <property type="match status" value="1"/>
</dbReference>
<evidence type="ECO:0000256" key="3">
    <source>
        <dbReference type="ARBA" id="ARBA00022553"/>
    </source>
</evidence>
<dbReference type="InterPro" id="IPR005467">
    <property type="entry name" value="His_kinase_dom"/>
</dbReference>
<dbReference type="Pfam" id="PF08448">
    <property type="entry name" value="PAS_4"/>
    <property type="match status" value="3"/>
</dbReference>
<evidence type="ECO:0000313" key="11">
    <source>
        <dbReference type="EMBL" id="SEF09130.1"/>
    </source>
</evidence>
<dbReference type="Gene3D" id="1.10.287.130">
    <property type="match status" value="1"/>
</dbReference>
<feature type="domain" description="PAS" evidence="9">
    <location>
        <begin position="657"/>
        <end position="727"/>
    </location>
</feature>
<dbReference type="NCBIfam" id="TIGR00229">
    <property type="entry name" value="sensory_box"/>
    <property type="match status" value="3"/>
</dbReference>
<evidence type="ECO:0000259" key="8">
    <source>
        <dbReference type="PROSITE" id="PS50109"/>
    </source>
</evidence>
<keyword evidence="12" id="KW-1185">Reference proteome</keyword>
<feature type="domain" description="PAC" evidence="10">
    <location>
        <begin position="730"/>
        <end position="782"/>
    </location>
</feature>
<dbReference type="EC" id="2.7.13.3" evidence="2"/>
<dbReference type="Gene3D" id="3.30.565.10">
    <property type="entry name" value="Histidine kinase-like ATPase, C-terminal domain"/>
    <property type="match status" value="1"/>
</dbReference>
<dbReference type="FunFam" id="3.30.450.20:FF:000099">
    <property type="entry name" value="Sensory box sensor histidine kinase"/>
    <property type="match status" value="2"/>
</dbReference>
<keyword evidence="5" id="KW-0418">Kinase</keyword>
<dbReference type="InterPro" id="IPR052162">
    <property type="entry name" value="Sensor_kinase/Photoreceptor"/>
</dbReference>
<dbReference type="InterPro" id="IPR036097">
    <property type="entry name" value="HisK_dim/P_sf"/>
</dbReference>
<dbReference type="STRING" id="390640.SAMN04488034_10934"/>
<dbReference type="SUPFAM" id="SSF55874">
    <property type="entry name" value="ATPase domain of HSP90 chaperone/DNA topoisomerase II/histidine kinase"/>
    <property type="match status" value="1"/>
</dbReference>
<organism evidence="11 12">
    <name type="scientific">Salinimicrobium catena</name>
    <dbReference type="NCBI Taxonomy" id="390640"/>
    <lineage>
        <taxon>Bacteria</taxon>
        <taxon>Pseudomonadati</taxon>
        <taxon>Bacteroidota</taxon>
        <taxon>Flavobacteriia</taxon>
        <taxon>Flavobacteriales</taxon>
        <taxon>Flavobacteriaceae</taxon>
        <taxon>Salinimicrobium</taxon>
    </lineage>
</organism>
<dbReference type="FunFam" id="1.10.287.130:FF:000001">
    <property type="entry name" value="Two-component sensor histidine kinase"/>
    <property type="match status" value="1"/>
</dbReference>
<dbReference type="PROSITE" id="PS50109">
    <property type="entry name" value="HIS_KIN"/>
    <property type="match status" value="1"/>
</dbReference>
<feature type="domain" description="Histidine kinase" evidence="8">
    <location>
        <begin position="786"/>
        <end position="1008"/>
    </location>
</feature>
<dbReference type="SUPFAM" id="SSF55785">
    <property type="entry name" value="PYP-like sensor domain (PAS domain)"/>
    <property type="match status" value="5"/>
</dbReference>
<dbReference type="InterPro" id="IPR013656">
    <property type="entry name" value="PAS_4"/>
</dbReference>
<dbReference type="PANTHER" id="PTHR43304">
    <property type="entry name" value="PHYTOCHROME-LIKE PROTEIN CPH1"/>
    <property type="match status" value="1"/>
</dbReference>
<proteinExistence type="predicted"/>
<dbReference type="EMBL" id="FNUG01000009">
    <property type="protein sequence ID" value="SEF09130.1"/>
    <property type="molecule type" value="Genomic_DNA"/>
</dbReference>
<dbReference type="Gene3D" id="3.30.450.20">
    <property type="entry name" value="PAS domain"/>
    <property type="match status" value="6"/>
</dbReference>
<feature type="domain" description="PAS" evidence="9">
    <location>
        <begin position="16"/>
        <end position="87"/>
    </location>
</feature>
<dbReference type="SUPFAM" id="SSF47384">
    <property type="entry name" value="Homodimeric domain of signal transducing histidine kinase"/>
    <property type="match status" value="1"/>
</dbReference>
<evidence type="ECO:0000259" key="9">
    <source>
        <dbReference type="PROSITE" id="PS50112"/>
    </source>
</evidence>
<evidence type="ECO:0000256" key="6">
    <source>
        <dbReference type="ARBA" id="ARBA00023012"/>
    </source>
</evidence>
<feature type="domain" description="PAC" evidence="10">
    <location>
        <begin position="471"/>
        <end position="526"/>
    </location>
</feature>
<evidence type="ECO:0000259" key="10">
    <source>
        <dbReference type="PROSITE" id="PS50113"/>
    </source>
</evidence>
<dbReference type="PROSITE" id="PS50113">
    <property type="entry name" value="PAC"/>
    <property type="match status" value="3"/>
</dbReference>
<dbReference type="Pfam" id="PF02518">
    <property type="entry name" value="HATPase_c"/>
    <property type="match status" value="1"/>
</dbReference>
<feature type="domain" description="PAS" evidence="9">
    <location>
        <begin position="271"/>
        <end position="341"/>
    </location>
</feature>
<dbReference type="InterPro" id="IPR000700">
    <property type="entry name" value="PAS-assoc_C"/>
</dbReference>
<dbReference type="SMART" id="SM00091">
    <property type="entry name" value="PAS"/>
    <property type="match status" value="6"/>
</dbReference>
<evidence type="ECO:0000256" key="5">
    <source>
        <dbReference type="ARBA" id="ARBA00022777"/>
    </source>
</evidence>
<dbReference type="InterPro" id="IPR000014">
    <property type="entry name" value="PAS"/>
</dbReference>
<dbReference type="FunFam" id="3.30.565.10:FF:000006">
    <property type="entry name" value="Sensor histidine kinase WalK"/>
    <property type="match status" value="1"/>
</dbReference>
<dbReference type="PANTHER" id="PTHR43304:SF1">
    <property type="entry name" value="PAC DOMAIN-CONTAINING PROTEIN"/>
    <property type="match status" value="1"/>
</dbReference>